<evidence type="ECO:0000313" key="5">
    <source>
        <dbReference type="Proteomes" id="UP000823561"/>
    </source>
</evidence>
<dbReference type="InterPro" id="IPR036465">
    <property type="entry name" value="vWFA_dom_sf"/>
</dbReference>
<dbReference type="Gene3D" id="3.10.110.10">
    <property type="entry name" value="Ubiquitin Conjugating Enzyme"/>
    <property type="match status" value="1"/>
</dbReference>
<dbReference type="SMART" id="SM00327">
    <property type="entry name" value="VWA"/>
    <property type="match status" value="1"/>
</dbReference>
<dbReference type="PANTHER" id="PTHR24068">
    <property type="entry name" value="UBIQUITIN-CONJUGATING ENZYME E2"/>
    <property type="match status" value="1"/>
</dbReference>
<dbReference type="PROSITE" id="PS50234">
    <property type="entry name" value="VWFA"/>
    <property type="match status" value="1"/>
</dbReference>
<dbReference type="CDD" id="cd16453">
    <property type="entry name" value="RING-Ubox"/>
    <property type="match status" value="1"/>
</dbReference>
<proteinExistence type="predicted"/>
<dbReference type="Gene3D" id="3.30.40.10">
    <property type="entry name" value="Zinc/RING finger domain, C3HC4 (zinc finger)"/>
    <property type="match status" value="1"/>
</dbReference>
<dbReference type="Pfam" id="PF00179">
    <property type="entry name" value="UQ_con"/>
    <property type="match status" value="1"/>
</dbReference>
<dbReference type="InterPro" id="IPR003613">
    <property type="entry name" value="Ubox_domain"/>
</dbReference>
<evidence type="ECO:0000259" key="3">
    <source>
        <dbReference type="PROSITE" id="PS51698"/>
    </source>
</evidence>
<organism evidence="4 5">
    <name type="scientific">Alosa alosa</name>
    <name type="common">allis shad</name>
    <dbReference type="NCBI Taxonomy" id="278164"/>
    <lineage>
        <taxon>Eukaryota</taxon>
        <taxon>Metazoa</taxon>
        <taxon>Chordata</taxon>
        <taxon>Craniata</taxon>
        <taxon>Vertebrata</taxon>
        <taxon>Euteleostomi</taxon>
        <taxon>Actinopterygii</taxon>
        <taxon>Neopterygii</taxon>
        <taxon>Teleostei</taxon>
        <taxon>Clupei</taxon>
        <taxon>Clupeiformes</taxon>
        <taxon>Clupeoidei</taxon>
        <taxon>Clupeidae</taxon>
        <taxon>Alosa</taxon>
    </lineage>
</organism>
<dbReference type="SMART" id="SM00504">
    <property type="entry name" value="Ubox"/>
    <property type="match status" value="1"/>
</dbReference>
<dbReference type="PROSITE" id="PS50127">
    <property type="entry name" value="UBC_2"/>
    <property type="match status" value="1"/>
</dbReference>
<dbReference type="SUPFAM" id="SSF53300">
    <property type="entry name" value="vWA-like"/>
    <property type="match status" value="1"/>
</dbReference>
<dbReference type="Proteomes" id="UP000823561">
    <property type="component" value="Chromosome 5"/>
</dbReference>
<comment type="caution">
    <text evidence="4">The sequence shown here is derived from an EMBL/GenBank/DDBJ whole genome shotgun (WGS) entry which is preliminary data.</text>
</comment>
<accession>A0AAV6H2D2</accession>
<sequence>MFSRSTKMEKIYRILEKHRLERLYKPFFDFGVRDERDFLDGIADEDLNSIGLTQVEKNRYKNMLDVIRRLGNGAEMTVTKSVEEFCLFYSFPKCPEARELRDLDPAQNTVEDLILRIGHQEGIDNSMGVCLFTAEGMPLTDDPFFNTWSLNDRHVEKGSHLYVIFTPKENLEMQRQTQIARNTTGMDTVRCHIMLRGNYEIKIDLESQTLADLRQGLAHASGISPHVLHLRDVPWSDDPLKDIGINEESLVHFFLSSFNQECPSFDDFFMADIEPSVQQTVKGLSVFFSTLYSIRMKEHGEKSKNVVAYIRRLTGCHALAQILHQVMCRNEMGTKVQKIVLVEGLYTLFRELLPSRTSQSCDMIVEDNEVFEYSAECWGYLFSQSQEETIEHENFAPMFLTCPTTGKRFSEAVRIANLPDICERSAVLQAIEDGEKMPNCSMEDMRQSIKKDTTMEKIILSIPPMMKTYPLWLSYAHVPGSNFRINPEMSFSQMKEGLDSYPHLQVTPPLQPIYGGVEAPCLIYLSENSLGVYAQNPKGGEDVSIFNCLSGKQETVNLQKLAERLGDNRTDQSVRTTKTPKEAIMVLLDTSSSMSEECYSETKMRKLDAVKQLFYAFANRSMAYDFPHLISLVTFGTGVKIMHRFTENLEKFKEHVQSLQADGCTPLYDALAKSASELSKIRATFPECRLRVICLTDGNDEGSNSTAVPVVNKLLSNSIVVDGILVGEVVNNVLHGISNVTGGCCFKPDTSKMALKLFEMETVLSLESRKLKPKSTSAIQTEDELTTIFATLGYDVTPQVNLPPGIESKVVVTEDALKKKILESKTTRFMEKDRRIMEELKSLHCDPHPYCSVFPSDTDFTFWKILIQGPPETPYENGVFELYCQFGDSYPVKPPLVRFITPMYHCNINNVGRICHNIFDRNYSANITMREILNAVYGLLIVPEPDDPLDSVLAEEFMLNPDTYKEEAQKNTEVAAKTTMYDMEKKLLGSDAQQSFLPPHLICPLTKKMFVDPVKTTYGTAYERRAIENHLKETKTDPISGAALDENCLKPDINIKCAVKNYRAEQIKEEMKETLP</sequence>
<evidence type="ECO:0008006" key="6">
    <source>
        <dbReference type="Google" id="ProtNLM"/>
    </source>
</evidence>
<dbReference type="Pfam" id="PF13519">
    <property type="entry name" value="VWA_2"/>
    <property type="match status" value="1"/>
</dbReference>
<feature type="domain" description="U-box" evidence="3">
    <location>
        <begin position="996"/>
        <end position="1069"/>
    </location>
</feature>
<dbReference type="InterPro" id="IPR000608">
    <property type="entry name" value="UBC"/>
</dbReference>
<dbReference type="SUPFAM" id="SSF57850">
    <property type="entry name" value="RING/U-box"/>
    <property type="match status" value="1"/>
</dbReference>
<evidence type="ECO:0000259" key="2">
    <source>
        <dbReference type="PROSITE" id="PS50234"/>
    </source>
</evidence>
<reference evidence="4" key="1">
    <citation type="submission" date="2020-10" db="EMBL/GenBank/DDBJ databases">
        <title>Chromosome-scale genome assembly of the Allis shad, Alosa alosa.</title>
        <authorList>
            <person name="Margot Z."/>
            <person name="Christophe K."/>
            <person name="Cabau C."/>
            <person name="Louis A."/>
            <person name="Berthelot C."/>
            <person name="Parey E."/>
            <person name="Roest Crollius H."/>
            <person name="Montfort J."/>
            <person name="Robinson-Rechavi M."/>
            <person name="Bucao C."/>
            <person name="Bouchez O."/>
            <person name="Gislard M."/>
            <person name="Lluch J."/>
            <person name="Milhes M."/>
            <person name="Lampietro C."/>
            <person name="Lopez Roques C."/>
            <person name="Donnadieu C."/>
            <person name="Braasch I."/>
            <person name="Desvignes T."/>
            <person name="Postlethwait J."/>
            <person name="Bobe J."/>
            <person name="Guiguen Y."/>
        </authorList>
    </citation>
    <scope>NUCLEOTIDE SEQUENCE</scope>
    <source>
        <strain evidence="4">M-15738</strain>
        <tissue evidence="4">Blood</tissue>
    </source>
</reference>
<dbReference type="Pfam" id="PF04564">
    <property type="entry name" value="U-box"/>
    <property type="match status" value="1"/>
</dbReference>
<dbReference type="SUPFAM" id="SSF54495">
    <property type="entry name" value="UBC-like"/>
    <property type="match status" value="1"/>
</dbReference>
<gene>
    <name evidence="4" type="ORF">AALO_G00073020</name>
</gene>
<protein>
    <recommendedName>
        <fullName evidence="6">Ubiquitin-conjugating enzyme E2</fullName>
    </recommendedName>
</protein>
<evidence type="ECO:0000259" key="1">
    <source>
        <dbReference type="PROSITE" id="PS50127"/>
    </source>
</evidence>
<dbReference type="InterPro" id="IPR013083">
    <property type="entry name" value="Znf_RING/FYVE/PHD"/>
</dbReference>
<keyword evidence="5" id="KW-1185">Reference proteome</keyword>
<dbReference type="EMBL" id="JADWDJ010000005">
    <property type="protein sequence ID" value="KAG5281508.1"/>
    <property type="molecule type" value="Genomic_DNA"/>
</dbReference>
<evidence type="ECO:0000313" key="4">
    <source>
        <dbReference type="EMBL" id="KAG5281508.1"/>
    </source>
</evidence>
<dbReference type="PROSITE" id="PS51698">
    <property type="entry name" value="U_BOX"/>
    <property type="match status" value="1"/>
</dbReference>
<dbReference type="Gene3D" id="3.40.50.410">
    <property type="entry name" value="von Willebrand factor, type A domain"/>
    <property type="match status" value="1"/>
</dbReference>
<dbReference type="AlphaFoldDB" id="A0AAV6H2D2"/>
<name>A0AAV6H2D2_9TELE</name>
<feature type="domain" description="UBC core" evidence="1">
    <location>
        <begin position="831"/>
        <end position="977"/>
    </location>
</feature>
<dbReference type="GO" id="GO:0004842">
    <property type="term" value="F:ubiquitin-protein transferase activity"/>
    <property type="evidence" value="ECO:0007669"/>
    <property type="project" value="InterPro"/>
</dbReference>
<feature type="domain" description="VWFA" evidence="2">
    <location>
        <begin position="583"/>
        <end position="779"/>
    </location>
</feature>
<dbReference type="SMART" id="SM00212">
    <property type="entry name" value="UBCc"/>
    <property type="match status" value="1"/>
</dbReference>
<dbReference type="InterPro" id="IPR016135">
    <property type="entry name" value="UBQ-conjugating_enzyme/RWD"/>
</dbReference>
<dbReference type="InterPro" id="IPR002035">
    <property type="entry name" value="VWF_A"/>
</dbReference>
<dbReference type="CDD" id="cd00198">
    <property type="entry name" value="vWFA"/>
    <property type="match status" value="1"/>
</dbReference>
<dbReference type="CDD" id="cd23833">
    <property type="entry name" value="UBCc_ApmR795-like"/>
    <property type="match status" value="1"/>
</dbReference>
<dbReference type="GO" id="GO:0016567">
    <property type="term" value="P:protein ubiquitination"/>
    <property type="evidence" value="ECO:0007669"/>
    <property type="project" value="InterPro"/>
</dbReference>